<evidence type="ECO:0000256" key="6">
    <source>
        <dbReference type="ARBA" id="ARBA00023163"/>
    </source>
</evidence>
<protein>
    <recommendedName>
        <fullName evidence="10">BED-type domain-containing protein</fullName>
    </recommendedName>
</protein>
<evidence type="ECO:0000256" key="4">
    <source>
        <dbReference type="ARBA" id="ARBA00022833"/>
    </source>
</evidence>
<dbReference type="PROSITE" id="PS50808">
    <property type="entry name" value="ZF_BED"/>
    <property type="match status" value="1"/>
</dbReference>
<proteinExistence type="predicted"/>
<evidence type="ECO:0000256" key="2">
    <source>
        <dbReference type="ARBA" id="ARBA00022723"/>
    </source>
</evidence>
<dbReference type="GO" id="GO:0003677">
    <property type="term" value="F:DNA binding"/>
    <property type="evidence" value="ECO:0007669"/>
    <property type="project" value="InterPro"/>
</dbReference>
<comment type="caution">
    <text evidence="11">The sequence shown here is derived from an EMBL/GenBank/DDBJ whole genome shotgun (WGS) entry which is preliminary data.</text>
</comment>
<reference evidence="11" key="2">
    <citation type="journal article" date="2023" name="IMA Fungus">
        <title>Comparative genomic study of the Penicillium genus elucidates a diverse pangenome and 15 lateral gene transfer events.</title>
        <authorList>
            <person name="Petersen C."/>
            <person name="Sorensen T."/>
            <person name="Nielsen M.R."/>
            <person name="Sondergaard T.E."/>
            <person name="Sorensen J.L."/>
            <person name="Fitzpatrick D.A."/>
            <person name="Frisvad J.C."/>
            <person name="Nielsen K.L."/>
        </authorList>
    </citation>
    <scope>NUCLEOTIDE SEQUENCE</scope>
    <source>
        <strain evidence="11">IBT 29864</strain>
    </source>
</reference>
<dbReference type="InterPro" id="IPR052035">
    <property type="entry name" value="ZnF_BED_domain_contain"/>
</dbReference>
<dbReference type="EMBL" id="JAPZBS010000002">
    <property type="protein sequence ID" value="KAJ5379648.1"/>
    <property type="molecule type" value="Genomic_DNA"/>
</dbReference>
<dbReference type="GO" id="GO:0005634">
    <property type="term" value="C:nucleus"/>
    <property type="evidence" value="ECO:0007669"/>
    <property type="project" value="UniProtKB-SubCell"/>
</dbReference>
<sequence>MNDGFCEWWRKTEFGSRMKRTIFENKRQADCWRHFHQVAGIQDGTPKVMCKQCCHVLHHPADGHRGTSSMRKHIQGPSCRRESSQGNDIRTLLQEKAHSAPQKATFTHQAWIEGVISFITALRLPFQLVEHPQFHALIKIARLAPSFPEIPSAYTVRRQLREMVQERQQSLLLRLPKGAKLSIALDC</sequence>
<dbReference type="RefSeq" id="XP_056557219.1">
    <property type="nucleotide sequence ID" value="XM_056695007.1"/>
</dbReference>
<evidence type="ECO:0000256" key="9">
    <source>
        <dbReference type="SAM" id="MobiDB-lite"/>
    </source>
</evidence>
<dbReference type="Proteomes" id="UP001147782">
    <property type="component" value="Unassembled WGS sequence"/>
</dbReference>
<dbReference type="InterPro" id="IPR003656">
    <property type="entry name" value="Znf_BED"/>
</dbReference>
<keyword evidence="2" id="KW-0479">Metal-binding</keyword>
<feature type="region of interest" description="Disordered" evidence="9">
    <location>
        <begin position="64"/>
        <end position="86"/>
    </location>
</feature>
<keyword evidence="3 8" id="KW-0863">Zinc-finger</keyword>
<evidence type="ECO:0000313" key="11">
    <source>
        <dbReference type="EMBL" id="KAJ5379648.1"/>
    </source>
</evidence>
<evidence type="ECO:0000313" key="12">
    <source>
        <dbReference type="Proteomes" id="UP001147782"/>
    </source>
</evidence>
<organism evidence="11 12">
    <name type="scientific">Penicillium cataractarum</name>
    <dbReference type="NCBI Taxonomy" id="2100454"/>
    <lineage>
        <taxon>Eukaryota</taxon>
        <taxon>Fungi</taxon>
        <taxon>Dikarya</taxon>
        <taxon>Ascomycota</taxon>
        <taxon>Pezizomycotina</taxon>
        <taxon>Eurotiomycetes</taxon>
        <taxon>Eurotiomycetidae</taxon>
        <taxon>Eurotiales</taxon>
        <taxon>Aspergillaceae</taxon>
        <taxon>Penicillium</taxon>
    </lineage>
</organism>
<evidence type="ECO:0000256" key="5">
    <source>
        <dbReference type="ARBA" id="ARBA00023015"/>
    </source>
</evidence>
<keyword evidence="5" id="KW-0805">Transcription regulation</keyword>
<evidence type="ECO:0000256" key="8">
    <source>
        <dbReference type="PROSITE-ProRule" id="PRU00027"/>
    </source>
</evidence>
<accession>A0A9W9SNK2</accession>
<feature type="domain" description="BED-type" evidence="10">
    <location>
        <begin position="26"/>
        <end position="86"/>
    </location>
</feature>
<dbReference type="AlphaFoldDB" id="A0A9W9SNK2"/>
<keyword evidence="12" id="KW-1185">Reference proteome</keyword>
<keyword evidence="7" id="KW-0539">Nucleus</keyword>
<dbReference type="GeneID" id="81434184"/>
<reference evidence="11" key="1">
    <citation type="submission" date="2022-11" db="EMBL/GenBank/DDBJ databases">
        <authorList>
            <person name="Petersen C."/>
        </authorList>
    </citation>
    <scope>NUCLEOTIDE SEQUENCE</scope>
    <source>
        <strain evidence="11">IBT 29864</strain>
    </source>
</reference>
<dbReference type="SMART" id="SM00614">
    <property type="entry name" value="ZnF_BED"/>
    <property type="match status" value="1"/>
</dbReference>
<evidence type="ECO:0000256" key="3">
    <source>
        <dbReference type="ARBA" id="ARBA00022771"/>
    </source>
</evidence>
<dbReference type="GO" id="GO:0008270">
    <property type="term" value="F:zinc ion binding"/>
    <property type="evidence" value="ECO:0007669"/>
    <property type="project" value="UniProtKB-KW"/>
</dbReference>
<evidence type="ECO:0000256" key="1">
    <source>
        <dbReference type="ARBA" id="ARBA00004123"/>
    </source>
</evidence>
<name>A0A9W9SNK2_9EURO</name>
<gene>
    <name evidence="11" type="ORF">N7496_002076</name>
</gene>
<dbReference type="OrthoDB" id="4346036at2759"/>
<evidence type="ECO:0000259" key="10">
    <source>
        <dbReference type="PROSITE" id="PS50808"/>
    </source>
</evidence>
<dbReference type="PANTHER" id="PTHR46481:SF10">
    <property type="entry name" value="ZINC FINGER BED DOMAIN-CONTAINING PROTEIN 39"/>
    <property type="match status" value="1"/>
</dbReference>
<evidence type="ECO:0000256" key="7">
    <source>
        <dbReference type="ARBA" id="ARBA00023242"/>
    </source>
</evidence>
<dbReference type="PANTHER" id="PTHR46481">
    <property type="entry name" value="ZINC FINGER BED DOMAIN-CONTAINING PROTEIN 4"/>
    <property type="match status" value="1"/>
</dbReference>
<comment type="subcellular location">
    <subcellularLocation>
        <location evidence="1">Nucleus</location>
    </subcellularLocation>
</comment>
<keyword evidence="6" id="KW-0804">Transcription</keyword>
<keyword evidence="4" id="KW-0862">Zinc</keyword>